<evidence type="ECO:0000313" key="1">
    <source>
        <dbReference type="EMBL" id="KAK9711738.1"/>
    </source>
</evidence>
<organism evidence="1 2">
    <name type="scientific">Popillia japonica</name>
    <name type="common">Japanese beetle</name>
    <dbReference type="NCBI Taxonomy" id="7064"/>
    <lineage>
        <taxon>Eukaryota</taxon>
        <taxon>Metazoa</taxon>
        <taxon>Ecdysozoa</taxon>
        <taxon>Arthropoda</taxon>
        <taxon>Hexapoda</taxon>
        <taxon>Insecta</taxon>
        <taxon>Pterygota</taxon>
        <taxon>Neoptera</taxon>
        <taxon>Endopterygota</taxon>
        <taxon>Coleoptera</taxon>
        <taxon>Polyphaga</taxon>
        <taxon>Scarabaeiformia</taxon>
        <taxon>Scarabaeidae</taxon>
        <taxon>Rutelinae</taxon>
        <taxon>Popillia</taxon>
    </lineage>
</organism>
<name>A0AAW1K2F0_POPJA</name>
<keyword evidence="2" id="KW-1185">Reference proteome</keyword>
<dbReference type="AlphaFoldDB" id="A0AAW1K2F0"/>
<reference evidence="1 2" key="1">
    <citation type="journal article" date="2024" name="BMC Genomics">
        <title>De novo assembly and annotation of Popillia japonica's genome with initial clues to its potential as an invasive pest.</title>
        <authorList>
            <person name="Cucini C."/>
            <person name="Boschi S."/>
            <person name="Funari R."/>
            <person name="Cardaioli E."/>
            <person name="Iannotti N."/>
            <person name="Marturano G."/>
            <person name="Paoli F."/>
            <person name="Bruttini M."/>
            <person name="Carapelli A."/>
            <person name="Frati F."/>
            <person name="Nardi F."/>
        </authorList>
    </citation>
    <scope>NUCLEOTIDE SEQUENCE [LARGE SCALE GENOMIC DNA]</scope>
    <source>
        <strain evidence="1">DMR45628</strain>
    </source>
</reference>
<accession>A0AAW1K2F0</accession>
<evidence type="ECO:0000313" key="2">
    <source>
        <dbReference type="Proteomes" id="UP001458880"/>
    </source>
</evidence>
<sequence length="121" mass="14138">MTIKPDFENDYKLLQDDTRTCSQPFEQIVSNKADLHEEKRTIGRPLISLLNDHILLQMTLRRPSSSFDVETKQKKQKGKIQASDIRKIKETTKIKHGRLSVHLNARKRCIKKMQIKKLKGI</sequence>
<dbReference type="EMBL" id="JASPKY010000274">
    <property type="protein sequence ID" value="KAK9711738.1"/>
    <property type="molecule type" value="Genomic_DNA"/>
</dbReference>
<protein>
    <submittedName>
        <fullName evidence="1">Uncharacterized protein</fullName>
    </submittedName>
</protein>
<proteinExistence type="predicted"/>
<dbReference type="Proteomes" id="UP001458880">
    <property type="component" value="Unassembled WGS sequence"/>
</dbReference>
<comment type="caution">
    <text evidence="1">The sequence shown here is derived from an EMBL/GenBank/DDBJ whole genome shotgun (WGS) entry which is preliminary data.</text>
</comment>
<gene>
    <name evidence="1" type="ORF">QE152_g25293</name>
</gene>